<evidence type="ECO:0000313" key="4">
    <source>
        <dbReference type="EMBL" id="MCY1723578.1"/>
    </source>
</evidence>
<dbReference type="InterPro" id="IPR036409">
    <property type="entry name" value="Aldolase_II/adducin_N_sf"/>
</dbReference>
<gene>
    <name evidence="4" type="ORF">OU798_24720</name>
</gene>
<dbReference type="InterPro" id="IPR036291">
    <property type="entry name" value="NAD(P)-bd_dom_sf"/>
</dbReference>
<evidence type="ECO:0000256" key="2">
    <source>
        <dbReference type="ARBA" id="ARBA00023002"/>
    </source>
</evidence>
<dbReference type="Proteomes" id="UP001145087">
    <property type="component" value="Unassembled WGS sequence"/>
</dbReference>
<dbReference type="Pfam" id="PF00596">
    <property type="entry name" value="Aldolase_II"/>
    <property type="match status" value="1"/>
</dbReference>
<accession>A0A9X3FJ13</accession>
<name>A0A9X3FJ13_9BACT</name>
<dbReference type="PANTHER" id="PTHR43639:SF1">
    <property type="entry name" value="SHORT-CHAIN DEHYDROGENASE_REDUCTASE FAMILY PROTEIN"/>
    <property type="match status" value="1"/>
</dbReference>
<protein>
    <submittedName>
        <fullName evidence="4">SDR family NAD(P)-dependent oxidoreductase</fullName>
    </submittedName>
</protein>
<dbReference type="GO" id="GO:0016491">
    <property type="term" value="F:oxidoreductase activity"/>
    <property type="evidence" value="ECO:0007669"/>
    <property type="project" value="UniProtKB-KW"/>
</dbReference>
<evidence type="ECO:0000256" key="1">
    <source>
        <dbReference type="ARBA" id="ARBA00006484"/>
    </source>
</evidence>
<evidence type="ECO:0000259" key="3">
    <source>
        <dbReference type="SMART" id="SM01007"/>
    </source>
</evidence>
<dbReference type="PROSITE" id="PS00061">
    <property type="entry name" value="ADH_SHORT"/>
    <property type="match status" value="1"/>
</dbReference>
<sequence length="654" mass="71375">MNQGIKDLVEISQFYGSNKAMVIAGGGNTSYKTEDKLWVKASGFALSTITEEGFAVMDRKKLAKISENEYSSDSFERESQIKDDLADATITKDKRPSVETSFHDAINYKFVIHLHPTLVNGIMCSNKAEELVQPVFGEEAVYIPYIDPGYILFKAVEAKIIEFRAAKGYDPKVILLQNHGIFVSADTTQEVIDIYDEIIVNIEKEISTPVDNAVLPVAEHVVEVVPAIRALVSTEGLKTIKVTNSALVEKFNCCAKSFEKVNYPFTPDLIVYCKSKYIYIAEVSSPEATIEAFKTKYETFVADNGFAPKVVFIKGIGMLSIGDNAAQSNIIKEVFEDAMKISWLSESFGGQHFMTAEQINFIDTWEVENYRRKVSAGAAAGRVENKISIVTGAAQGFGEGIARVMKENGSNIVVADLNEAVGIATAASFNEIKNSSRAIFVQSNVADMDSLKNLMHQTVCEFGGLDVFVSNAGILRAGGLEEMTPENFDLVTKINYNAYFYCTKAATPIMKLQNKYNALLYADVIQINSKSGLAGSKKNFAYAGGKFGGIGLTQSFALELAPDRIKVNSVCPGNFYEGPLWSDPENGLFVQYLNAGKVPGAKTIDDVKAFYLAQVPLGKGCSPVDVAKAVFYAIDQENETGQAIPVSGGQIMLN</sequence>
<feature type="domain" description="Class II aldolase/adducin N-terminal" evidence="3">
    <location>
        <begin position="12"/>
        <end position="206"/>
    </location>
</feature>
<dbReference type="InterPro" id="IPR002347">
    <property type="entry name" value="SDR_fam"/>
</dbReference>
<dbReference type="SUPFAM" id="SSF51735">
    <property type="entry name" value="NAD(P)-binding Rossmann-fold domains"/>
    <property type="match status" value="1"/>
</dbReference>
<keyword evidence="2" id="KW-0560">Oxidoreductase</keyword>
<dbReference type="Gene3D" id="3.40.50.720">
    <property type="entry name" value="NAD(P)-binding Rossmann-like Domain"/>
    <property type="match status" value="1"/>
</dbReference>
<dbReference type="InterPro" id="IPR001303">
    <property type="entry name" value="Aldolase_II/adducin_N"/>
</dbReference>
<reference evidence="4" key="1">
    <citation type="submission" date="2022-11" db="EMBL/GenBank/DDBJ databases">
        <title>Marilongibacter aestuarii gen. nov., sp. nov., isolated from tidal flat sediment.</title>
        <authorList>
            <person name="Jiayan W."/>
        </authorList>
    </citation>
    <scope>NUCLEOTIDE SEQUENCE</scope>
    <source>
        <strain evidence="4">Z1-6</strain>
    </source>
</reference>
<dbReference type="AlphaFoldDB" id="A0A9X3FJ13"/>
<dbReference type="InterPro" id="IPR020904">
    <property type="entry name" value="Sc_DH/Rdtase_CS"/>
</dbReference>
<dbReference type="EMBL" id="JAPOHD010000069">
    <property type="protein sequence ID" value="MCY1723578.1"/>
    <property type="molecule type" value="Genomic_DNA"/>
</dbReference>
<dbReference type="Gene3D" id="3.40.225.10">
    <property type="entry name" value="Class II aldolase/adducin N-terminal domain"/>
    <property type="match status" value="1"/>
</dbReference>
<organism evidence="4 5">
    <name type="scientific">Draconibacterium aestuarii</name>
    <dbReference type="NCBI Taxonomy" id="2998507"/>
    <lineage>
        <taxon>Bacteria</taxon>
        <taxon>Pseudomonadati</taxon>
        <taxon>Bacteroidota</taxon>
        <taxon>Bacteroidia</taxon>
        <taxon>Marinilabiliales</taxon>
        <taxon>Prolixibacteraceae</taxon>
        <taxon>Draconibacterium</taxon>
    </lineage>
</organism>
<dbReference type="PRINTS" id="PR00080">
    <property type="entry name" value="SDRFAMILY"/>
</dbReference>
<dbReference type="SMART" id="SM01007">
    <property type="entry name" value="Aldolase_II"/>
    <property type="match status" value="1"/>
</dbReference>
<dbReference type="RefSeq" id="WP_343335903.1">
    <property type="nucleotide sequence ID" value="NZ_JAPOHD010000069.1"/>
</dbReference>
<comment type="similarity">
    <text evidence="1">Belongs to the short-chain dehydrogenases/reductases (SDR) family.</text>
</comment>
<dbReference type="Pfam" id="PF00106">
    <property type="entry name" value="adh_short"/>
    <property type="match status" value="1"/>
</dbReference>
<dbReference type="SUPFAM" id="SSF53639">
    <property type="entry name" value="AraD/HMP-PK domain-like"/>
    <property type="match status" value="1"/>
</dbReference>
<proteinExistence type="inferred from homology"/>
<comment type="caution">
    <text evidence="4">The sequence shown here is derived from an EMBL/GenBank/DDBJ whole genome shotgun (WGS) entry which is preliminary data.</text>
</comment>
<keyword evidence="5" id="KW-1185">Reference proteome</keyword>
<evidence type="ECO:0000313" key="5">
    <source>
        <dbReference type="Proteomes" id="UP001145087"/>
    </source>
</evidence>
<dbReference type="PANTHER" id="PTHR43639">
    <property type="entry name" value="OXIDOREDUCTASE, SHORT-CHAIN DEHYDROGENASE/REDUCTASE FAMILY (AFU_ORTHOLOGUE AFUA_5G02870)"/>
    <property type="match status" value="1"/>
</dbReference>
<dbReference type="PRINTS" id="PR00081">
    <property type="entry name" value="GDHRDH"/>
</dbReference>